<dbReference type="InterPro" id="IPR008972">
    <property type="entry name" value="Cupredoxin"/>
</dbReference>
<evidence type="ECO:0000256" key="2">
    <source>
        <dbReference type="SAM" id="Phobius"/>
    </source>
</evidence>
<dbReference type="Proteomes" id="UP001497516">
    <property type="component" value="Chromosome 7"/>
</dbReference>
<feature type="transmembrane region" description="Helical" evidence="2">
    <location>
        <begin position="6"/>
        <end position="27"/>
    </location>
</feature>
<dbReference type="GO" id="GO:0009055">
    <property type="term" value="F:electron transfer activity"/>
    <property type="evidence" value="ECO:0007669"/>
    <property type="project" value="InterPro"/>
</dbReference>
<keyword evidence="5" id="KW-1185">Reference proteome</keyword>
<evidence type="ECO:0000313" key="4">
    <source>
        <dbReference type="EMBL" id="CAL1403566.1"/>
    </source>
</evidence>
<gene>
    <name evidence="4" type="ORF">LTRI10_LOCUS43487</name>
</gene>
<dbReference type="Gene3D" id="2.60.40.420">
    <property type="entry name" value="Cupredoxins - blue copper proteins"/>
    <property type="match status" value="1"/>
</dbReference>
<dbReference type="AlphaFoldDB" id="A0AAV2FYY1"/>
<feature type="domain" description="Phytocyanin" evidence="3">
    <location>
        <begin position="28"/>
        <end position="148"/>
    </location>
</feature>
<dbReference type="CDD" id="cd04216">
    <property type="entry name" value="Phytocyanin"/>
    <property type="match status" value="1"/>
</dbReference>
<dbReference type="SUPFAM" id="SSF49503">
    <property type="entry name" value="Cupredoxins"/>
    <property type="match status" value="1"/>
</dbReference>
<dbReference type="PROSITE" id="PS51485">
    <property type="entry name" value="PHYTOCYANIN"/>
    <property type="match status" value="1"/>
</dbReference>
<feature type="region of interest" description="Disordered" evidence="1">
    <location>
        <begin position="145"/>
        <end position="225"/>
    </location>
</feature>
<dbReference type="FunFam" id="2.60.40.420:FF:000048">
    <property type="entry name" value="Early nodulin-like protein 18"/>
    <property type="match status" value="1"/>
</dbReference>
<dbReference type="PANTHER" id="PTHR33021:SF6">
    <property type="entry name" value="EARLY NODULIN-LIKE PROTEIN 18"/>
    <property type="match status" value="1"/>
</dbReference>
<accession>A0AAV2FYY1</accession>
<evidence type="ECO:0000259" key="3">
    <source>
        <dbReference type="PROSITE" id="PS51485"/>
    </source>
</evidence>
<protein>
    <recommendedName>
        <fullName evidence="3">Phytocyanin domain-containing protein</fullName>
    </recommendedName>
</protein>
<keyword evidence="2" id="KW-1133">Transmembrane helix</keyword>
<name>A0AAV2FYY1_9ROSI</name>
<dbReference type="EMBL" id="OZ034820">
    <property type="protein sequence ID" value="CAL1403566.1"/>
    <property type="molecule type" value="Genomic_DNA"/>
</dbReference>
<proteinExistence type="predicted"/>
<dbReference type="InterPro" id="IPR003245">
    <property type="entry name" value="Phytocyanin_dom"/>
</dbReference>
<evidence type="ECO:0000256" key="1">
    <source>
        <dbReference type="SAM" id="MobiDB-lite"/>
    </source>
</evidence>
<feature type="transmembrane region" description="Helical" evidence="2">
    <location>
        <begin position="230"/>
        <end position="253"/>
    </location>
</feature>
<dbReference type="Pfam" id="PF02298">
    <property type="entry name" value="Cu_bind_like"/>
    <property type="match status" value="1"/>
</dbReference>
<reference evidence="4 5" key="1">
    <citation type="submission" date="2024-04" db="EMBL/GenBank/DDBJ databases">
        <authorList>
            <person name="Fracassetti M."/>
        </authorList>
    </citation>
    <scope>NUCLEOTIDE SEQUENCE [LARGE SCALE GENOMIC DNA]</scope>
</reference>
<organism evidence="4 5">
    <name type="scientific">Linum trigynum</name>
    <dbReference type="NCBI Taxonomy" id="586398"/>
    <lineage>
        <taxon>Eukaryota</taxon>
        <taxon>Viridiplantae</taxon>
        <taxon>Streptophyta</taxon>
        <taxon>Embryophyta</taxon>
        <taxon>Tracheophyta</taxon>
        <taxon>Spermatophyta</taxon>
        <taxon>Magnoliopsida</taxon>
        <taxon>eudicotyledons</taxon>
        <taxon>Gunneridae</taxon>
        <taxon>Pentapetalae</taxon>
        <taxon>rosids</taxon>
        <taxon>fabids</taxon>
        <taxon>Malpighiales</taxon>
        <taxon>Linaceae</taxon>
        <taxon>Linum</taxon>
    </lineage>
</organism>
<keyword evidence="2" id="KW-0472">Membrane</keyword>
<dbReference type="InterPro" id="IPR039391">
    <property type="entry name" value="Phytocyanin-like"/>
</dbReference>
<dbReference type="GO" id="GO:0005886">
    <property type="term" value="C:plasma membrane"/>
    <property type="evidence" value="ECO:0007669"/>
    <property type="project" value="TreeGrafter"/>
</dbReference>
<keyword evidence="2" id="KW-0812">Transmembrane</keyword>
<sequence length="258" mass="27182">MEERKSIPAVACVAMMMISLAGSAAAYKNYTVGDSLGWYDLSEKPTADYQKWADSHNFSLGDFLIFNTNTNHSVIQTSNLTTYQQCDYDNSLEADTTQWSSGDPSNTATAPVTVAVPLLKEGPAFFFSGDYDGDQCRGGQRFKIPSVAHGQGLPDGLKPPSEQAPAPNSDDVDNEDSAPDTTVPADFSHPKGGPGSGGSDAAVGGGDDDSGDDDKEKSAKSSLKNSGERFAVSPLKLVVSGICVLLVLLVITIDDSMI</sequence>
<dbReference type="PANTHER" id="PTHR33021">
    <property type="entry name" value="BLUE COPPER PROTEIN"/>
    <property type="match status" value="1"/>
</dbReference>
<evidence type="ECO:0000313" key="5">
    <source>
        <dbReference type="Proteomes" id="UP001497516"/>
    </source>
</evidence>